<dbReference type="EMBL" id="DPVV01000215">
    <property type="protein sequence ID" value="HCL02029.1"/>
    <property type="molecule type" value="Genomic_DNA"/>
</dbReference>
<protein>
    <recommendedName>
        <fullName evidence="3">DUF4317 domain-containing protein</fullName>
    </recommendedName>
</protein>
<name>A0A3D2X4G1_9FIRM</name>
<dbReference type="Proteomes" id="UP000262969">
    <property type="component" value="Unassembled WGS sequence"/>
</dbReference>
<organism evidence="1 2">
    <name type="scientific">Lachnoclostridium phytofermentans</name>
    <dbReference type="NCBI Taxonomy" id="66219"/>
    <lineage>
        <taxon>Bacteria</taxon>
        <taxon>Bacillati</taxon>
        <taxon>Bacillota</taxon>
        <taxon>Clostridia</taxon>
        <taxon>Lachnospirales</taxon>
        <taxon>Lachnospiraceae</taxon>
    </lineage>
</organism>
<proteinExistence type="predicted"/>
<evidence type="ECO:0000313" key="2">
    <source>
        <dbReference type="Proteomes" id="UP000262969"/>
    </source>
</evidence>
<dbReference type="InterPro" id="IPR025466">
    <property type="entry name" value="DUF4317"/>
</dbReference>
<comment type="caution">
    <text evidence="1">The sequence shown here is derived from an EMBL/GenBank/DDBJ whole genome shotgun (WGS) entry which is preliminary data.</text>
</comment>
<gene>
    <name evidence="1" type="ORF">DHW61_06360</name>
</gene>
<accession>A0A3D2X4G1</accession>
<feature type="non-terminal residue" evidence="1">
    <location>
        <position position="1"/>
    </location>
</feature>
<dbReference type="Pfam" id="PF14199">
    <property type="entry name" value="DUF4317"/>
    <property type="match status" value="1"/>
</dbReference>
<evidence type="ECO:0000313" key="1">
    <source>
        <dbReference type="EMBL" id="HCL02029.1"/>
    </source>
</evidence>
<evidence type="ECO:0008006" key="3">
    <source>
        <dbReference type="Google" id="ProtNLM"/>
    </source>
</evidence>
<reference evidence="1 2" key="1">
    <citation type="journal article" date="2018" name="Nat. Biotechnol.">
        <title>A standardized bacterial taxonomy based on genome phylogeny substantially revises the tree of life.</title>
        <authorList>
            <person name="Parks D.H."/>
            <person name="Chuvochina M."/>
            <person name="Waite D.W."/>
            <person name="Rinke C."/>
            <person name="Skarshewski A."/>
            <person name="Chaumeil P.A."/>
            <person name="Hugenholtz P."/>
        </authorList>
    </citation>
    <scope>NUCLEOTIDE SEQUENCE [LARGE SCALE GENOMIC DNA]</scope>
    <source>
        <strain evidence="1">UBA11728</strain>
    </source>
</reference>
<sequence>PLEEENAGGKQQFLMGLKESKLKNSALLESFYQLIIDNYDYTGNYLILIFHDSYDVMTKTSDNAKLDESEEVYDYLICAVCPVSLTKAGLGYLEIENRIGPRNRDWIVNAPDTGFVFPAFSDRSSDIHSVLYFTKDTKEPHREFMESVLGCPVKQTATEQKNTFQSIICNAINDEQKSEAVFMEIQETLNQMVDEQSEYKDTKQEQEPLLLTNDSIQDILSTSGLPEEITAKIGTSYAENFADMPPVVDHLIDNKVLAASAQKRKEQDLTEQVIKLQKRLDEVAISRENDNITEQVDSDNIDTESFDDTANSNFDVILKVKPQKMQQITSQIIDGKKCIVIPMEDNEQANVNGVTDLL</sequence>
<dbReference type="AlphaFoldDB" id="A0A3D2X4G1"/>